<dbReference type="AlphaFoldDB" id="A0A3M2RSY9"/>
<dbReference type="OrthoDB" id="4436220at2759"/>
<dbReference type="InterPro" id="IPR019587">
    <property type="entry name" value="Polyketide_cyclase/dehydratase"/>
</dbReference>
<evidence type="ECO:0008006" key="3">
    <source>
        <dbReference type="Google" id="ProtNLM"/>
    </source>
</evidence>
<keyword evidence="2" id="KW-1185">Reference proteome</keyword>
<reference evidence="1 2" key="1">
    <citation type="submission" date="2017-06" db="EMBL/GenBank/DDBJ databases">
        <title>Comparative genomic analysis of Ambrosia Fusariam Clade fungi.</title>
        <authorList>
            <person name="Stajich J.E."/>
            <person name="Carrillo J."/>
            <person name="Kijimoto T."/>
            <person name="Eskalen A."/>
            <person name="O'Donnell K."/>
            <person name="Kasson M."/>
        </authorList>
    </citation>
    <scope>NUCLEOTIDE SEQUENCE [LARGE SCALE GENOMIC DNA]</scope>
    <source>
        <strain evidence="1">UCR3666</strain>
    </source>
</reference>
<dbReference type="CDD" id="cd07821">
    <property type="entry name" value="PYR_PYL_RCAR_like"/>
    <property type="match status" value="1"/>
</dbReference>
<dbReference type="PANTHER" id="PTHR39332">
    <property type="entry name" value="BLL4707 PROTEIN"/>
    <property type="match status" value="1"/>
</dbReference>
<dbReference type="Proteomes" id="UP000277212">
    <property type="component" value="Unassembled WGS sequence"/>
</dbReference>
<dbReference type="Gene3D" id="3.30.530.20">
    <property type="match status" value="1"/>
</dbReference>
<proteinExistence type="predicted"/>
<protein>
    <recommendedName>
        <fullName evidence="3">Bet v I/Major latex protein domain-containing protein</fullName>
    </recommendedName>
</protein>
<accession>A0A3M2RSY9</accession>
<name>A0A3M2RSY9_9HYPO</name>
<dbReference type="STRING" id="2010991.A0A3M2RSY9"/>
<gene>
    <name evidence="1" type="ORF">CDV36_012045</name>
</gene>
<dbReference type="EMBL" id="NKUJ01000292">
    <property type="protein sequence ID" value="RMJ08354.1"/>
    <property type="molecule type" value="Genomic_DNA"/>
</dbReference>
<comment type="caution">
    <text evidence="1">The sequence shown here is derived from an EMBL/GenBank/DDBJ whole genome shotgun (WGS) entry which is preliminary data.</text>
</comment>
<evidence type="ECO:0000313" key="1">
    <source>
        <dbReference type="EMBL" id="RMJ08354.1"/>
    </source>
</evidence>
<evidence type="ECO:0000313" key="2">
    <source>
        <dbReference type="Proteomes" id="UP000277212"/>
    </source>
</evidence>
<organism evidence="1 2">
    <name type="scientific">Fusarium kuroshium</name>
    <dbReference type="NCBI Taxonomy" id="2010991"/>
    <lineage>
        <taxon>Eukaryota</taxon>
        <taxon>Fungi</taxon>
        <taxon>Dikarya</taxon>
        <taxon>Ascomycota</taxon>
        <taxon>Pezizomycotina</taxon>
        <taxon>Sordariomycetes</taxon>
        <taxon>Hypocreomycetidae</taxon>
        <taxon>Hypocreales</taxon>
        <taxon>Nectriaceae</taxon>
        <taxon>Fusarium</taxon>
        <taxon>Fusarium solani species complex</taxon>
    </lineage>
</organism>
<sequence length="144" mass="15923">MARTLVHKEVQSLHHQVQKVWSIISKFEAVHTWAPSVSKCIVEGEGVGAVRTVTESGITFQERLQVLEPESHTIGYRILDPTPFPMTGFHGTIHLEQNGVDETIVTWTADAESIDQQGLAIISPVMSEFIKKSISGLEETLSKS</sequence>
<dbReference type="InterPro" id="IPR023393">
    <property type="entry name" value="START-like_dom_sf"/>
</dbReference>
<dbReference type="Pfam" id="PF10604">
    <property type="entry name" value="Polyketide_cyc2"/>
    <property type="match status" value="1"/>
</dbReference>
<dbReference type="PANTHER" id="PTHR39332:SF7">
    <property type="entry name" value="SRPBCC FAMILY PROTEIN"/>
    <property type="match status" value="1"/>
</dbReference>
<dbReference type="SUPFAM" id="SSF55961">
    <property type="entry name" value="Bet v1-like"/>
    <property type="match status" value="1"/>
</dbReference>